<gene>
    <name evidence="1" type="ORF">DM02DRAFT_620497</name>
</gene>
<protein>
    <submittedName>
        <fullName evidence="1">Uncharacterized protein</fullName>
    </submittedName>
</protein>
<dbReference type="Proteomes" id="UP000244855">
    <property type="component" value="Unassembled WGS sequence"/>
</dbReference>
<reference evidence="1 2" key="1">
    <citation type="journal article" date="2018" name="Sci. Rep.">
        <title>Comparative genomics provides insights into the lifestyle and reveals functional heterogeneity of dark septate endophytic fungi.</title>
        <authorList>
            <person name="Knapp D.G."/>
            <person name="Nemeth J.B."/>
            <person name="Barry K."/>
            <person name="Hainaut M."/>
            <person name="Henrissat B."/>
            <person name="Johnson J."/>
            <person name="Kuo A."/>
            <person name="Lim J.H.P."/>
            <person name="Lipzen A."/>
            <person name="Nolan M."/>
            <person name="Ohm R.A."/>
            <person name="Tamas L."/>
            <person name="Grigoriev I.V."/>
            <person name="Spatafora J.W."/>
            <person name="Nagy L.G."/>
            <person name="Kovacs G.M."/>
        </authorList>
    </citation>
    <scope>NUCLEOTIDE SEQUENCE [LARGE SCALE GENOMIC DNA]</scope>
    <source>
        <strain evidence="1 2">DSE2036</strain>
    </source>
</reference>
<accession>A0A2V1D0B4</accession>
<keyword evidence="2" id="KW-1185">Reference proteome</keyword>
<dbReference type="AlphaFoldDB" id="A0A2V1D0B4"/>
<sequence length="76" mass="8597">MLGRQNTPTRSDEVVTESAQGFLWEIASIVQKLADAESTLNNEEPSVALHDNVTSQLQEISTRIKHIKERVHRKTI</sequence>
<organism evidence="1 2">
    <name type="scientific">Periconia macrospinosa</name>
    <dbReference type="NCBI Taxonomy" id="97972"/>
    <lineage>
        <taxon>Eukaryota</taxon>
        <taxon>Fungi</taxon>
        <taxon>Dikarya</taxon>
        <taxon>Ascomycota</taxon>
        <taxon>Pezizomycotina</taxon>
        <taxon>Dothideomycetes</taxon>
        <taxon>Pleosporomycetidae</taxon>
        <taxon>Pleosporales</taxon>
        <taxon>Massarineae</taxon>
        <taxon>Periconiaceae</taxon>
        <taxon>Periconia</taxon>
    </lineage>
</organism>
<name>A0A2V1D0B4_9PLEO</name>
<evidence type="ECO:0000313" key="1">
    <source>
        <dbReference type="EMBL" id="PVH91487.1"/>
    </source>
</evidence>
<proteinExistence type="predicted"/>
<evidence type="ECO:0000313" key="2">
    <source>
        <dbReference type="Proteomes" id="UP000244855"/>
    </source>
</evidence>
<dbReference type="EMBL" id="KZ805854">
    <property type="protein sequence ID" value="PVH91487.1"/>
    <property type="molecule type" value="Genomic_DNA"/>
</dbReference>